<name>A0A917DEG9_9SPHN</name>
<dbReference type="SUPFAM" id="SSF54637">
    <property type="entry name" value="Thioesterase/thiol ester dehydrase-isomerase"/>
    <property type="match status" value="1"/>
</dbReference>
<reference evidence="3 4" key="1">
    <citation type="journal article" date="2014" name="Int. J. Syst. Evol. Microbiol.">
        <title>Complete genome sequence of Corynebacterium casei LMG S-19264T (=DSM 44701T), isolated from a smear-ripened cheese.</title>
        <authorList>
            <consortium name="US DOE Joint Genome Institute (JGI-PGF)"/>
            <person name="Walter F."/>
            <person name="Albersmeier A."/>
            <person name="Kalinowski J."/>
            <person name="Ruckert C."/>
        </authorList>
    </citation>
    <scope>NUCLEOTIDE SEQUENCE [LARGE SCALE GENOMIC DNA]</scope>
    <source>
        <strain evidence="3 4">CGMCC 1.15358</strain>
    </source>
</reference>
<dbReference type="PANTHER" id="PTHR31793">
    <property type="entry name" value="4-HYDROXYBENZOYL-COA THIOESTERASE FAMILY MEMBER"/>
    <property type="match status" value="1"/>
</dbReference>
<dbReference type="Gene3D" id="3.10.129.10">
    <property type="entry name" value="Hotdog Thioesterase"/>
    <property type="match status" value="1"/>
</dbReference>
<dbReference type="CDD" id="cd00586">
    <property type="entry name" value="4HBT"/>
    <property type="match status" value="1"/>
</dbReference>
<dbReference type="NCBIfam" id="TIGR00051">
    <property type="entry name" value="YbgC/FadM family acyl-CoA thioesterase"/>
    <property type="match status" value="1"/>
</dbReference>
<comment type="caution">
    <text evidence="3">The sequence shown here is derived from an EMBL/GenBank/DDBJ whole genome shotgun (WGS) entry which is preliminary data.</text>
</comment>
<dbReference type="Pfam" id="PF13279">
    <property type="entry name" value="4HBT_2"/>
    <property type="match status" value="1"/>
</dbReference>
<evidence type="ECO:0000313" key="3">
    <source>
        <dbReference type="EMBL" id="GGD30269.1"/>
    </source>
</evidence>
<dbReference type="PIRSF" id="PIRSF003230">
    <property type="entry name" value="YbgC"/>
    <property type="match status" value="1"/>
</dbReference>
<dbReference type="Proteomes" id="UP000598997">
    <property type="component" value="Unassembled WGS sequence"/>
</dbReference>
<dbReference type="EMBL" id="BMIO01000001">
    <property type="protein sequence ID" value="GGD30269.1"/>
    <property type="molecule type" value="Genomic_DNA"/>
</dbReference>
<evidence type="ECO:0000313" key="4">
    <source>
        <dbReference type="Proteomes" id="UP000598997"/>
    </source>
</evidence>
<dbReference type="GO" id="GO:0047617">
    <property type="term" value="F:fatty acyl-CoA hydrolase activity"/>
    <property type="evidence" value="ECO:0007669"/>
    <property type="project" value="TreeGrafter"/>
</dbReference>
<dbReference type="RefSeq" id="WP_066765986.1">
    <property type="nucleotide sequence ID" value="NZ_BMIO01000001.1"/>
</dbReference>
<dbReference type="AlphaFoldDB" id="A0A917DEG9"/>
<gene>
    <name evidence="3" type="ORF">GCM10010989_00410</name>
</gene>
<accession>A0A917DEG9</accession>
<keyword evidence="2" id="KW-0378">Hydrolase</keyword>
<dbReference type="InterPro" id="IPR050563">
    <property type="entry name" value="4-hydroxybenzoyl-CoA_TE"/>
</dbReference>
<sequence>MADVLPSPATGSIIDGVHYYAVRAFYEDTDLSGIVYHANYLRWFERARSDLLDRIGVDQRAAMEAGEGVYSVADLSIRYRAPARLSDTVMLETRVRRIGKASCELNQRAMRDDTLLAEMDVRVGFVSPDGRPRRQPDAWLAAFKTVTPTLQTES</sequence>
<dbReference type="PANTHER" id="PTHR31793:SF37">
    <property type="entry name" value="ACYL-COA THIOESTER HYDROLASE YBGC"/>
    <property type="match status" value="1"/>
</dbReference>
<dbReference type="InterPro" id="IPR029069">
    <property type="entry name" value="HotDog_dom_sf"/>
</dbReference>
<comment type="similarity">
    <text evidence="1">Belongs to the 4-hydroxybenzoyl-CoA thioesterase family.</text>
</comment>
<protein>
    <submittedName>
        <fullName evidence="3">Tol-pal system-associated acyl-CoA thioesterase</fullName>
    </submittedName>
</protein>
<proteinExistence type="inferred from homology"/>
<dbReference type="OrthoDB" id="9808429at2"/>
<evidence type="ECO:0000256" key="1">
    <source>
        <dbReference type="ARBA" id="ARBA00005953"/>
    </source>
</evidence>
<keyword evidence="4" id="KW-1185">Reference proteome</keyword>
<dbReference type="InterPro" id="IPR006684">
    <property type="entry name" value="YbgC/YbaW"/>
</dbReference>
<organism evidence="3 4">
    <name type="scientific">Croceicoccus pelagius</name>
    <dbReference type="NCBI Taxonomy" id="1703341"/>
    <lineage>
        <taxon>Bacteria</taxon>
        <taxon>Pseudomonadati</taxon>
        <taxon>Pseudomonadota</taxon>
        <taxon>Alphaproteobacteria</taxon>
        <taxon>Sphingomonadales</taxon>
        <taxon>Erythrobacteraceae</taxon>
        <taxon>Croceicoccus</taxon>
    </lineage>
</organism>
<evidence type="ECO:0000256" key="2">
    <source>
        <dbReference type="ARBA" id="ARBA00022801"/>
    </source>
</evidence>